<keyword evidence="3" id="KW-1185">Reference proteome</keyword>
<protein>
    <submittedName>
        <fullName evidence="2">Uncharacterized protein</fullName>
    </submittedName>
</protein>
<reference evidence="2 3" key="1">
    <citation type="journal article" date="2021" name="Commun. Biol.">
        <title>The genome of Shorea leprosula (Dipterocarpaceae) highlights the ecological relevance of drought in aseasonal tropical rainforests.</title>
        <authorList>
            <person name="Ng K.K.S."/>
            <person name="Kobayashi M.J."/>
            <person name="Fawcett J.A."/>
            <person name="Hatakeyama M."/>
            <person name="Paape T."/>
            <person name="Ng C.H."/>
            <person name="Ang C.C."/>
            <person name="Tnah L.H."/>
            <person name="Lee C.T."/>
            <person name="Nishiyama T."/>
            <person name="Sese J."/>
            <person name="O'Brien M.J."/>
            <person name="Copetti D."/>
            <person name="Mohd Noor M.I."/>
            <person name="Ong R.C."/>
            <person name="Putra M."/>
            <person name="Sireger I.Z."/>
            <person name="Indrioko S."/>
            <person name="Kosugi Y."/>
            <person name="Izuno A."/>
            <person name="Isagi Y."/>
            <person name="Lee S.L."/>
            <person name="Shimizu K.K."/>
        </authorList>
    </citation>
    <scope>NUCLEOTIDE SEQUENCE [LARGE SCALE GENOMIC DNA]</scope>
    <source>
        <strain evidence="2">214</strain>
    </source>
</reference>
<evidence type="ECO:0000313" key="2">
    <source>
        <dbReference type="EMBL" id="GKV39315.1"/>
    </source>
</evidence>
<evidence type="ECO:0000313" key="3">
    <source>
        <dbReference type="Proteomes" id="UP001054252"/>
    </source>
</evidence>
<proteinExistence type="predicted"/>
<dbReference type="AlphaFoldDB" id="A0AAV5LQ94"/>
<sequence length="65" mass="7010">MNPVPRFISEPRGGVCDEPAPGSRRTKLPSLSQSPGVGLVVNPGTGFVSEPKRKVRRKPSSWVLL</sequence>
<evidence type="ECO:0000256" key="1">
    <source>
        <dbReference type="SAM" id="MobiDB-lite"/>
    </source>
</evidence>
<name>A0AAV5LQ94_9ROSI</name>
<feature type="region of interest" description="Disordered" evidence="1">
    <location>
        <begin position="1"/>
        <end position="53"/>
    </location>
</feature>
<accession>A0AAV5LQ94</accession>
<dbReference type="Proteomes" id="UP001054252">
    <property type="component" value="Unassembled WGS sequence"/>
</dbReference>
<dbReference type="EMBL" id="BPVZ01000133">
    <property type="protein sequence ID" value="GKV39315.1"/>
    <property type="molecule type" value="Genomic_DNA"/>
</dbReference>
<organism evidence="2 3">
    <name type="scientific">Rubroshorea leprosula</name>
    <dbReference type="NCBI Taxonomy" id="152421"/>
    <lineage>
        <taxon>Eukaryota</taxon>
        <taxon>Viridiplantae</taxon>
        <taxon>Streptophyta</taxon>
        <taxon>Embryophyta</taxon>
        <taxon>Tracheophyta</taxon>
        <taxon>Spermatophyta</taxon>
        <taxon>Magnoliopsida</taxon>
        <taxon>eudicotyledons</taxon>
        <taxon>Gunneridae</taxon>
        <taxon>Pentapetalae</taxon>
        <taxon>rosids</taxon>
        <taxon>malvids</taxon>
        <taxon>Malvales</taxon>
        <taxon>Dipterocarpaceae</taxon>
        <taxon>Rubroshorea</taxon>
    </lineage>
</organism>
<comment type="caution">
    <text evidence="2">The sequence shown here is derived from an EMBL/GenBank/DDBJ whole genome shotgun (WGS) entry which is preliminary data.</text>
</comment>
<gene>
    <name evidence="2" type="ORF">SLEP1_g47106</name>
</gene>